<comment type="caution">
    <text evidence="10">The sequence shown here is derived from an EMBL/GenBank/DDBJ whole genome shotgun (WGS) entry which is preliminary data.</text>
</comment>
<name>A0A4R5VD64_9RHOB</name>
<dbReference type="SUPFAM" id="SSF109998">
    <property type="entry name" value="Triger factor/SurA peptide-binding domain-like"/>
    <property type="match status" value="1"/>
</dbReference>
<reference evidence="10 11" key="1">
    <citation type="submission" date="2019-03" db="EMBL/GenBank/DDBJ databases">
        <title>Ruegeria lutea sp. nov., a novel strain, isolated from marine sediment, the Masan Bay, South Korea.</title>
        <authorList>
            <person name="Kim J."/>
            <person name="Kim D.-Y."/>
            <person name="Lee S.-S."/>
        </authorList>
    </citation>
    <scope>NUCLEOTIDE SEQUENCE [LARGE SCALE GENOMIC DNA]</scope>
    <source>
        <strain evidence="10 11">318-1</strain>
    </source>
</reference>
<organism evidence="10 11">
    <name type="scientific">Antarcticimicrobium luteum</name>
    <dbReference type="NCBI Taxonomy" id="2547397"/>
    <lineage>
        <taxon>Bacteria</taxon>
        <taxon>Pseudomonadati</taxon>
        <taxon>Pseudomonadota</taxon>
        <taxon>Alphaproteobacteria</taxon>
        <taxon>Rhodobacterales</taxon>
        <taxon>Paracoccaceae</taxon>
        <taxon>Antarcticimicrobium</taxon>
    </lineage>
</organism>
<evidence type="ECO:0000256" key="8">
    <source>
        <dbReference type="PROSITE-ProRule" id="PRU00278"/>
    </source>
</evidence>
<dbReference type="EC" id="5.2.1.8" evidence="3"/>
<evidence type="ECO:0000256" key="5">
    <source>
        <dbReference type="ARBA" id="ARBA00023110"/>
    </source>
</evidence>
<evidence type="ECO:0000313" key="10">
    <source>
        <dbReference type="EMBL" id="TDK49636.1"/>
    </source>
</evidence>
<feature type="domain" description="PpiC" evidence="9">
    <location>
        <begin position="113"/>
        <end position="215"/>
    </location>
</feature>
<dbReference type="GO" id="GO:0003755">
    <property type="term" value="F:peptidyl-prolyl cis-trans isomerase activity"/>
    <property type="evidence" value="ECO:0007669"/>
    <property type="project" value="UniProtKB-KW"/>
</dbReference>
<proteinExistence type="inferred from homology"/>
<evidence type="ECO:0000256" key="2">
    <source>
        <dbReference type="ARBA" id="ARBA00007656"/>
    </source>
</evidence>
<protein>
    <recommendedName>
        <fullName evidence="4">Parvulin-like PPIase</fullName>
        <ecNumber evidence="3">5.2.1.8</ecNumber>
    </recommendedName>
    <alternativeName>
        <fullName evidence="6">Peptidyl-prolyl cis-trans isomerase plp</fullName>
    </alternativeName>
    <alternativeName>
        <fullName evidence="7">Rotamase plp</fullName>
    </alternativeName>
</protein>
<dbReference type="InterPro" id="IPR023058">
    <property type="entry name" value="PPIase_PpiC_CS"/>
</dbReference>
<evidence type="ECO:0000256" key="4">
    <source>
        <dbReference type="ARBA" id="ARBA00018370"/>
    </source>
</evidence>
<evidence type="ECO:0000256" key="6">
    <source>
        <dbReference type="ARBA" id="ARBA00030642"/>
    </source>
</evidence>
<evidence type="ECO:0000256" key="7">
    <source>
        <dbReference type="ARBA" id="ARBA00031484"/>
    </source>
</evidence>
<evidence type="ECO:0000259" key="9">
    <source>
        <dbReference type="PROSITE" id="PS50198"/>
    </source>
</evidence>
<keyword evidence="11" id="KW-1185">Reference proteome</keyword>
<dbReference type="EMBL" id="SMUV01000061">
    <property type="protein sequence ID" value="TDK49636.1"/>
    <property type="molecule type" value="Genomic_DNA"/>
</dbReference>
<evidence type="ECO:0000256" key="1">
    <source>
        <dbReference type="ARBA" id="ARBA00000971"/>
    </source>
</evidence>
<evidence type="ECO:0000313" key="11">
    <source>
        <dbReference type="Proteomes" id="UP000295301"/>
    </source>
</evidence>
<comment type="similarity">
    <text evidence="2">Belongs to the PpiC/parvulin rotamase family.</text>
</comment>
<evidence type="ECO:0000256" key="3">
    <source>
        <dbReference type="ARBA" id="ARBA00013194"/>
    </source>
</evidence>
<accession>A0A4R5VD64</accession>
<dbReference type="RefSeq" id="WP_133359324.1">
    <property type="nucleotide sequence ID" value="NZ_SMUV01000061.1"/>
</dbReference>
<comment type="catalytic activity">
    <reaction evidence="1">
        <text>[protein]-peptidylproline (omega=180) = [protein]-peptidylproline (omega=0)</text>
        <dbReference type="Rhea" id="RHEA:16237"/>
        <dbReference type="Rhea" id="RHEA-COMP:10747"/>
        <dbReference type="Rhea" id="RHEA-COMP:10748"/>
        <dbReference type="ChEBI" id="CHEBI:83833"/>
        <dbReference type="ChEBI" id="CHEBI:83834"/>
        <dbReference type="EC" id="5.2.1.8"/>
    </reaction>
</comment>
<dbReference type="InterPro" id="IPR046357">
    <property type="entry name" value="PPIase_dom_sf"/>
</dbReference>
<dbReference type="PANTHER" id="PTHR47245:SF2">
    <property type="entry name" value="PEPTIDYL-PROLYL CIS-TRANS ISOMERASE HP_0175-RELATED"/>
    <property type="match status" value="1"/>
</dbReference>
<dbReference type="InterPro" id="IPR000297">
    <property type="entry name" value="PPIase_PpiC"/>
</dbReference>
<sequence length="266" mass="28509">MTRPLFPEITVNGTVLSAAEIAAEAQNHPAPAGKPGLAWRRAARALAIRRVLLDEAGRLGLTPPQTELAPGRLETQEEAQIRELLAQNVHPAPLSEEELRRVYDRNPEAYRAPSLYQPAHILFAASPDDAKMRAAAQQRGVAVLEKLLAAPGRFAALAREESACSSRDAGGQLGQLSSGDTVAEFEAAMEAAPVGDIHRQLAETRYGYHILRVDARAAGEILPFDAVRPRLAEASEKAHWAAAANAYLAGLLERAEIVGLDLDAVA</sequence>
<dbReference type="Gene3D" id="3.10.50.40">
    <property type="match status" value="1"/>
</dbReference>
<dbReference type="PROSITE" id="PS01096">
    <property type="entry name" value="PPIC_PPIASE_1"/>
    <property type="match status" value="1"/>
</dbReference>
<dbReference type="PANTHER" id="PTHR47245">
    <property type="entry name" value="PEPTIDYLPROLYL ISOMERASE"/>
    <property type="match status" value="1"/>
</dbReference>
<dbReference type="Pfam" id="PF00639">
    <property type="entry name" value="Rotamase"/>
    <property type="match status" value="1"/>
</dbReference>
<dbReference type="InterPro" id="IPR050245">
    <property type="entry name" value="PrsA_foldase"/>
</dbReference>
<keyword evidence="8" id="KW-0413">Isomerase</keyword>
<keyword evidence="5 8" id="KW-0697">Rotamase</keyword>
<dbReference type="PROSITE" id="PS50198">
    <property type="entry name" value="PPIC_PPIASE_2"/>
    <property type="match status" value="1"/>
</dbReference>
<dbReference type="OrthoDB" id="196786at2"/>
<dbReference type="Proteomes" id="UP000295301">
    <property type="component" value="Unassembled WGS sequence"/>
</dbReference>
<dbReference type="SUPFAM" id="SSF54534">
    <property type="entry name" value="FKBP-like"/>
    <property type="match status" value="1"/>
</dbReference>
<dbReference type="AlphaFoldDB" id="A0A4R5VD64"/>
<dbReference type="InterPro" id="IPR027304">
    <property type="entry name" value="Trigger_fact/SurA_dom_sf"/>
</dbReference>
<gene>
    <name evidence="10" type="ORF">E1832_08550</name>
</gene>